<evidence type="ECO:0000313" key="8">
    <source>
        <dbReference type="Proteomes" id="UP001359781"/>
    </source>
</evidence>
<dbReference type="Proteomes" id="UP001359781">
    <property type="component" value="Unassembled WGS sequence"/>
</dbReference>
<evidence type="ECO:0000313" key="7">
    <source>
        <dbReference type="EMBL" id="MEJ4100650.1"/>
    </source>
</evidence>
<dbReference type="InterPro" id="IPR036505">
    <property type="entry name" value="Amidase/PGRP_sf"/>
</dbReference>
<comment type="catalytic activity">
    <reaction evidence="1">
        <text>Hydrolyzes the link between N-acetylmuramoyl residues and L-amino acid residues in certain cell-wall glycopeptides.</text>
        <dbReference type="EC" id="3.5.1.28"/>
    </reaction>
</comment>
<organism evidence="7 8">
    <name type="scientific">Corynebacterium mastitidis</name>
    <dbReference type="NCBI Taxonomy" id="161890"/>
    <lineage>
        <taxon>Bacteria</taxon>
        <taxon>Bacillati</taxon>
        <taxon>Actinomycetota</taxon>
        <taxon>Actinomycetes</taxon>
        <taxon>Mycobacteriales</taxon>
        <taxon>Corynebacteriaceae</taxon>
        <taxon>Corynebacterium</taxon>
    </lineage>
</organism>
<comment type="caution">
    <text evidence="7">The sequence shown here is derived from an EMBL/GenBank/DDBJ whole genome shotgun (WGS) entry which is preliminary data.</text>
</comment>
<dbReference type="PANTHER" id="PTHR30417:SF1">
    <property type="entry name" value="N-ACETYLMURAMOYL-L-ALANINE AMIDASE AMID"/>
    <property type="match status" value="1"/>
</dbReference>
<dbReference type="EMBL" id="JBAHVJ010000010">
    <property type="protein sequence ID" value="MEJ4100650.1"/>
    <property type="molecule type" value="Genomic_DNA"/>
</dbReference>
<accession>A0ABU8P051</accession>
<evidence type="ECO:0000256" key="4">
    <source>
        <dbReference type="ARBA" id="ARBA00023316"/>
    </source>
</evidence>
<keyword evidence="8" id="KW-1185">Reference proteome</keyword>
<keyword evidence="4" id="KW-0961">Cell wall biogenesis/degradation</keyword>
<evidence type="ECO:0000259" key="6">
    <source>
        <dbReference type="SMART" id="SM00644"/>
    </source>
</evidence>
<reference evidence="7 8" key="1">
    <citation type="submission" date="2024-02" db="EMBL/GenBank/DDBJ databases">
        <title>Whole genome sequencing and characterization of Corynebacterium isolated from the ocular surface of dry eye disease sufferers.</title>
        <authorList>
            <person name="Naqvi M."/>
        </authorList>
    </citation>
    <scope>NUCLEOTIDE SEQUENCE [LARGE SCALE GENOMIC DNA]</scope>
    <source>
        <strain evidence="7 8">PCRF</strain>
    </source>
</reference>
<dbReference type="Pfam" id="PF01510">
    <property type="entry name" value="Amidase_2"/>
    <property type="match status" value="1"/>
</dbReference>
<dbReference type="SUPFAM" id="SSF55846">
    <property type="entry name" value="N-acetylmuramoyl-L-alanine amidase-like"/>
    <property type="match status" value="1"/>
</dbReference>
<dbReference type="Gene3D" id="3.40.80.10">
    <property type="entry name" value="Peptidoglycan recognition protein-like"/>
    <property type="match status" value="1"/>
</dbReference>
<dbReference type="RefSeq" id="WP_337889086.1">
    <property type="nucleotide sequence ID" value="NZ_JBAHVI010000001.1"/>
</dbReference>
<sequence>MKNWKTLEPGKTKLMNVNFHVGRAGKKIDHIVKHHNAGVNMTTEDCWDTWQIREVSAHYQVEVDGTIGRLVKDSDTAWHANNLPVNQTSIGIEHANTGGGEQGWPISDKTIEEGAHLAAALCVYYRLGRPVFGKNIRDHREYHSTSFPHQLAQGEKHHDRWMQRAQYWYDHMTNSDSEGGTSMTVLSGVSAAALHEAKVASIEGRDNSRDNRTQLRGPKDQGWDVPWLVEAARKRDGKFNKGTLAELLAVSIHEQRSLASEVKALRADVTALKKR</sequence>
<evidence type="ECO:0000256" key="5">
    <source>
        <dbReference type="SAM" id="MobiDB-lite"/>
    </source>
</evidence>
<evidence type="ECO:0000256" key="2">
    <source>
        <dbReference type="ARBA" id="ARBA00011901"/>
    </source>
</evidence>
<dbReference type="InterPro" id="IPR051206">
    <property type="entry name" value="NAMLAA_amidase_2"/>
</dbReference>
<evidence type="ECO:0000256" key="1">
    <source>
        <dbReference type="ARBA" id="ARBA00001561"/>
    </source>
</evidence>
<feature type="region of interest" description="Disordered" evidence="5">
    <location>
        <begin position="200"/>
        <end position="219"/>
    </location>
</feature>
<dbReference type="EC" id="3.5.1.28" evidence="2"/>
<name>A0ABU8P051_9CORY</name>
<dbReference type="InterPro" id="IPR002502">
    <property type="entry name" value="Amidase_domain"/>
</dbReference>
<dbReference type="PANTHER" id="PTHR30417">
    <property type="entry name" value="N-ACETYLMURAMOYL-L-ALANINE AMIDASE AMID"/>
    <property type="match status" value="1"/>
</dbReference>
<feature type="domain" description="N-acetylmuramoyl-L-alanine amidase" evidence="6">
    <location>
        <begin position="16"/>
        <end position="149"/>
    </location>
</feature>
<protein>
    <recommendedName>
        <fullName evidence="2">N-acetylmuramoyl-L-alanine amidase</fullName>
        <ecNumber evidence="2">3.5.1.28</ecNumber>
    </recommendedName>
</protein>
<gene>
    <name evidence="7" type="ORF">V5S96_09825</name>
</gene>
<proteinExistence type="predicted"/>
<keyword evidence="3" id="KW-0378">Hydrolase</keyword>
<dbReference type="CDD" id="cd06583">
    <property type="entry name" value="PGRP"/>
    <property type="match status" value="1"/>
</dbReference>
<dbReference type="SMART" id="SM00644">
    <property type="entry name" value="Ami_2"/>
    <property type="match status" value="1"/>
</dbReference>
<evidence type="ECO:0000256" key="3">
    <source>
        <dbReference type="ARBA" id="ARBA00022801"/>
    </source>
</evidence>